<reference evidence="8 11" key="2">
    <citation type="submission" date="2019-07" db="EMBL/GenBank/DDBJ databases">
        <title>Whole genome shotgun sequence of Myxococcus fulvus NBRC 100333.</title>
        <authorList>
            <person name="Hosoyama A."/>
            <person name="Uohara A."/>
            <person name="Ohji S."/>
            <person name="Ichikawa N."/>
        </authorList>
    </citation>
    <scope>NUCLEOTIDE SEQUENCE [LARGE SCALE GENOMIC DNA]</scope>
    <source>
        <strain evidence="8 11">NBRC 100333</strain>
    </source>
</reference>
<comment type="function">
    <text evidence="1">TetR is the repressor of the tetracycline resistance element; its N-terminal region forms a helix-turn-helix structure and binds DNA. Binding of tetracycline to TetR reduces the repressor affinity for the tetracycline resistance gene (tetA) promoter operator sites.</text>
</comment>
<protein>
    <submittedName>
        <fullName evidence="8">TetR family transcriptional regulator</fullName>
    </submittedName>
    <submittedName>
        <fullName evidence="9">Transcriptional regulator, TetR family</fullName>
    </submittedName>
</protein>
<evidence type="ECO:0000256" key="1">
    <source>
        <dbReference type="ARBA" id="ARBA00002856"/>
    </source>
</evidence>
<evidence type="ECO:0000313" key="11">
    <source>
        <dbReference type="Proteomes" id="UP000321514"/>
    </source>
</evidence>
<reference evidence="9 10" key="1">
    <citation type="submission" date="2016-10" db="EMBL/GenBank/DDBJ databases">
        <authorList>
            <person name="Varghese N."/>
            <person name="Submissions S."/>
        </authorList>
    </citation>
    <scope>NUCLEOTIDE SEQUENCE [LARGE SCALE GENOMIC DNA]</scope>
    <source>
        <strain evidence="9 10">DSM 16525</strain>
    </source>
</reference>
<dbReference type="Pfam" id="PF00440">
    <property type="entry name" value="TetR_N"/>
    <property type="match status" value="1"/>
</dbReference>
<keyword evidence="3" id="KW-0805">Transcription regulation</keyword>
<gene>
    <name evidence="8" type="ORF">MFU01_69010</name>
    <name evidence="9" type="ORF">SAMN05443572_113154</name>
</gene>
<dbReference type="STRING" id="1334629.MFUL124B02_10520"/>
<name>A0A511TCG1_MYXFU</name>
<keyword evidence="10" id="KW-1185">Reference proteome</keyword>
<evidence type="ECO:0000259" key="7">
    <source>
        <dbReference type="PROSITE" id="PS50977"/>
    </source>
</evidence>
<dbReference type="Gene3D" id="1.10.357.10">
    <property type="entry name" value="Tetracycline Repressor, domain 2"/>
    <property type="match status" value="1"/>
</dbReference>
<keyword evidence="2" id="KW-0678">Repressor</keyword>
<evidence type="ECO:0000313" key="8">
    <source>
        <dbReference type="EMBL" id="GEN11864.1"/>
    </source>
</evidence>
<dbReference type="SUPFAM" id="SSF48498">
    <property type="entry name" value="Tetracyclin repressor-like, C-terminal domain"/>
    <property type="match status" value="1"/>
</dbReference>
<dbReference type="InterPro" id="IPR004111">
    <property type="entry name" value="Repressor_TetR_C"/>
</dbReference>
<dbReference type="GO" id="GO:0045892">
    <property type="term" value="P:negative regulation of DNA-templated transcription"/>
    <property type="evidence" value="ECO:0007669"/>
    <property type="project" value="InterPro"/>
</dbReference>
<dbReference type="EMBL" id="BJXR01000050">
    <property type="protein sequence ID" value="GEN11864.1"/>
    <property type="molecule type" value="Genomic_DNA"/>
</dbReference>
<dbReference type="SUPFAM" id="SSF46689">
    <property type="entry name" value="Homeodomain-like"/>
    <property type="match status" value="1"/>
</dbReference>
<feature type="DNA-binding region" description="H-T-H motif" evidence="6">
    <location>
        <begin position="32"/>
        <end position="51"/>
    </location>
</feature>
<feature type="domain" description="HTH tetR-type" evidence="7">
    <location>
        <begin position="9"/>
        <end position="69"/>
    </location>
</feature>
<evidence type="ECO:0000256" key="2">
    <source>
        <dbReference type="ARBA" id="ARBA00022491"/>
    </source>
</evidence>
<sequence>MKQTNKREPLSRERILSAALDIVDREGLEAISMRRLGQALGVEAMSLYNHVPNKAAILDGLFETVLAEVPSAKRAGTWQVALRERAQALRKALRTHPNTLPLFATRAAVTPGAIAHVEAVLDTLRNAGFSPDEALSALQVLMAFVVGHSLSSYAPQPDDARSHPAYQQLNEKDFPRVHEIARVLDSHDVEKEFELGLEAMMTGLEANPARRKPARK</sequence>
<dbReference type="GO" id="GO:0046677">
    <property type="term" value="P:response to antibiotic"/>
    <property type="evidence" value="ECO:0007669"/>
    <property type="project" value="InterPro"/>
</dbReference>
<dbReference type="Proteomes" id="UP000183760">
    <property type="component" value="Unassembled WGS sequence"/>
</dbReference>
<dbReference type="GO" id="GO:0000976">
    <property type="term" value="F:transcription cis-regulatory region binding"/>
    <property type="evidence" value="ECO:0007669"/>
    <property type="project" value="TreeGrafter"/>
</dbReference>
<evidence type="ECO:0000256" key="5">
    <source>
        <dbReference type="ARBA" id="ARBA00023163"/>
    </source>
</evidence>
<dbReference type="RefSeq" id="WP_046711900.1">
    <property type="nucleotide sequence ID" value="NZ_BJXR01000050.1"/>
</dbReference>
<comment type="caution">
    <text evidence="8">The sequence shown here is derived from an EMBL/GenBank/DDBJ whole genome shotgun (WGS) entry which is preliminary data.</text>
</comment>
<dbReference type="PANTHER" id="PTHR30055">
    <property type="entry name" value="HTH-TYPE TRANSCRIPTIONAL REGULATOR RUTR"/>
    <property type="match status" value="1"/>
</dbReference>
<dbReference type="PRINTS" id="PR00400">
    <property type="entry name" value="TETREPRESSOR"/>
</dbReference>
<organism evidence="8 11">
    <name type="scientific">Myxococcus fulvus</name>
    <dbReference type="NCBI Taxonomy" id="33"/>
    <lineage>
        <taxon>Bacteria</taxon>
        <taxon>Pseudomonadati</taxon>
        <taxon>Myxococcota</taxon>
        <taxon>Myxococcia</taxon>
        <taxon>Myxococcales</taxon>
        <taxon>Cystobacterineae</taxon>
        <taxon>Myxococcaceae</taxon>
        <taxon>Myxococcus</taxon>
    </lineage>
</organism>
<dbReference type="Pfam" id="PF02909">
    <property type="entry name" value="TetR_C_1"/>
    <property type="match status" value="1"/>
</dbReference>
<evidence type="ECO:0000313" key="10">
    <source>
        <dbReference type="Proteomes" id="UP000183760"/>
    </source>
</evidence>
<dbReference type="AlphaFoldDB" id="A0A511TCG1"/>
<dbReference type="InterPro" id="IPR003012">
    <property type="entry name" value="Tet_transcr_reg_TetR"/>
</dbReference>
<evidence type="ECO:0000256" key="3">
    <source>
        <dbReference type="ARBA" id="ARBA00023015"/>
    </source>
</evidence>
<dbReference type="InterPro" id="IPR050109">
    <property type="entry name" value="HTH-type_TetR-like_transc_reg"/>
</dbReference>
<dbReference type="EMBL" id="FOIB01000013">
    <property type="protein sequence ID" value="SEU38665.1"/>
    <property type="molecule type" value="Genomic_DNA"/>
</dbReference>
<dbReference type="PANTHER" id="PTHR30055:SF151">
    <property type="entry name" value="TRANSCRIPTIONAL REGULATORY PROTEIN"/>
    <property type="match status" value="1"/>
</dbReference>
<dbReference type="Gene3D" id="1.10.10.60">
    <property type="entry name" value="Homeodomain-like"/>
    <property type="match status" value="1"/>
</dbReference>
<proteinExistence type="predicted"/>
<dbReference type="GO" id="GO:0003700">
    <property type="term" value="F:DNA-binding transcription factor activity"/>
    <property type="evidence" value="ECO:0007669"/>
    <property type="project" value="TreeGrafter"/>
</dbReference>
<dbReference type="Proteomes" id="UP000321514">
    <property type="component" value="Unassembled WGS sequence"/>
</dbReference>
<dbReference type="PROSITE" id="PS50977">
    <property type="entry name" value="HTH_TETR_2"/>
    <property type="match status" value="1"/>
</dbReference>
<keyword evidence="5" id="KW-0804">Transcription</keyword>
<accession>A0A511TCG1</accession>
<dbReference type="InterPro" id="IPR009057">
    <property type="entry name" value="Homeodomain-like_sf"/>
</dbReference>
<dbReference type="InterPro" id="IPR036271">
    <property type="entry name" value="Tet_transcr_reg_TetR-rel_C_sf"/>
</dbReference>
<evidence type="ECO:0000256" key="4">
    <source>
        <dbReference type="ARBA" id="ARBA00023125"/>
    </source>
</evidence>
<evidence type="ECO:0000256" key="6">
    <source>
        <dbReference type="PROSITE-ProRule" id="PRU00335"/>
    </source>
</evidence>
<dbReference type="InterPro" id="IPR001647">
    <property type="entry name" value="HTH_TetR"/>
</dbReference>
<dbReference type="OrthoDB" id="329481at2"/>
<evidence type="ECO:0000313" key="9">
    <source>
        <dbReference type="EMBL" id="SEU38665.1"/>
    </source>
</evidence>
<keyword evidence="4 6" id="KW-0238">DNA-binding</keyword>